<dbReference type="PANTHER" id="PTHR31206:SF1">
    <property type="entry name" value="LP10445P"/>
    <property type="match status" value="1"/>
</dbReference>
<organism evidence="2 3">
    <name type="scientific">Hucho hucho</name>
    <name type="common">huchen</name>
    <dbReference type="NCBI Taxonomy" id="62062"/>
    <lineage>
        <taxon>Eukaryota</taxon>
        <taxon>Metazoa</taxon>
        <taxon>Chordata</taxon>
        <taxon>Craniata</taxon>
        <taxon>Vertebrata</taxon>
        <taxon>Euteleostomi</taxon>
        <taxon>Actinopterygii</taxon>
        <taxon>Neopterygii</taxon>
        <taxon>Teleostei</taxon>
        <taxon>Protacanthopterygii</taxon>
        <taxon>Salmoniformes</taxon>
        <taxon>Salmonidae</taxon>
        <taxon>Salmoninae</taxon>
        <taxon>Hucho</taxon>
    </lineage>
</organism>
<dbReference type="GeneTree" id="ENSGT00940000170226"/>
<name>A0A4W5LSJ9_9TELE</name>
<dbReference type="InterPro" id="IPR028260">
    <property type="entry name" value="FAM177"/>
</dbReference>
<accession>A0A4W5LSJ9</accession>
<reference evidence="3" key="1">
    <citation type="submission" date="2018-06" db="EMBL/GenBank/DDBJ databases">
        <title>Genome assembly of Danube salmon.</title>
        <authorList>
            <person name="Macqueen D.J."/>
            <person name="Gundappa M.K."/>
        </authorList>
    </citation>
    <scope>NUCLEOTIDE SEQUENCE [LARGE SCALE GENOMIC DNA]</scope>
</reference>
<evidence type="ECO:0000313" key="3">
    <source>
        <dbReference type="Proteomes" id="UP000314982"/>
    </source>
</evidence>
<reference evidence="2" key="2">
    <citation type="submission" date="2025-08" db="UniProtKB">
        <authorList>
            <consortium name="Ensembl"/>
        </authorList>
    </citation>
    <scope>IDENTIFICATION</scope>
</reference>
<reference evidence="2" key="3">
    <citation type="submission" date="2025-09" db="UniProtKB">
        <authorList>
            <consortium name="Ensembl"/>
        </authorList>
    </citation>
    <scope>IDENTIFICATION</scope>
</reference>
<proteinExistence type="predicted"/>
<dbReference type="Ensembl" id="ENSHHUT00000030114.1">
    <property type="protein sequence ID" value="ENSHHUP00000028908.1"/>
    <property type="gene ID" value="ENSHHUG00000018441.1"/>
</dbReference>
<protein>
    <submittedName>
        <fullName evidence="2">Uncharacterized protein</fullName>
    </submittedName>
</protein>
<sequence>MSIKYIFENVLHKVFLSSACDFLGDKLAGLLGLNTAKYQYAVDEHQRSIKNTASKDTECSYEEGTEKIHLSSRMSSEYGATSSHRLPAGSQASQNIEHRTTGSHNKGYQYDNELRKN</sequence>
<keyword evidence="3" id="KW-1185">Reference proteome</keyword>
<feature type="compositionally biased region" description="Polar residues" evidence="1">
    <location>
        <begin position="72"/>
        <end position="95"/>
    </location>
</feature>
<feature type="region of interest" description="Disordered" evidence="1">
    <location>
        <begin position="60"/>
        <end position="117"/>
    </location>
</feature>
<feature type="compositionally biased region" description="Basic and acidic residues" evidence="1">
    <location>
        <begin position="60"/>
        <end position="69"/>
    </location>
</feature>
<evidence type="ECO:0000256" key="1">
    <source>
        <dbReference type="SAM" id="MobiDB-lite"/>
    </source>
</evidence>
<dbReference type="Pfam" id="PF14774">
    <property type="entry name" value="FAM177"/>
    <property type="match status" value="1"/>
</dbReference>
<dbReference type="Proteomes" id="UP000314982">
    <property type="component" value="Unassembled WGS sequence"/>
</dbReference>
<dbReference type="STRING" id="62062.ENSHHUP00000028908"/>
<evidence type="ECO:0000313" key="2">
    <source>
        <dbReference type="Ensembl" id="ENSHHUP00000028908.1"/>
    </source>
</evidence>
<dbReference type="PANTHER" id="PTHR31206">
    <property type="entry name" value="LP10445P"/>
    <property type="match status" value="1"/>
</dbReference>
<dbReference type="AlphaFoldDB" id="A0A4W5LSJ9"/>